<name>A0AAJ2IUG5_9LACT</name>
<accession>A0AAJ2IUG5</accession>
<dbReference type="AlphaFoldDB" id="A0AAJ2IUG5"/>
<proteinExistence type="predicted"/>
<reference evidence="1" key="1">
    <citation type="submission" date="2023-03" db="EMBL/GenBank/DDBJ databases">
        <authorList>
            <person name="Shen W."/>
            <person name="Cai J."/>
        </authorList>
    </citation>
    <scope>NUCLEOTIDE SEQUENCE</scope>
    <source>
        <strain evidence="1">P86-2</strain>
    </source>
</reference>
<gene>
    <name evidence="1" type="ORF">P7D17_04915</name>
</gene>
<sequence>MTPEKKRKLRNIALLALLGLIGGTFAFQSFNQQAINDREGQNNEGAAGRIHDYYNRETENKDVFVENYGDEPLLVRIQLKEFLSKNGESIVIDAERENLESWTVWQPSARDIHRRNEDSPSHAFESYTDWTFGFSGEGVHEMSARNMAISGGAPYMPTFNHDRGDERTAAAGDALDYVEGGATHPGDGTEGYWRQHATFKNYDPEEAEEDRSPLFPGRAVEQDVQHTLLQERPPITMAVWEGLDEHEKIGRYWVVDEETGWAYWASYLQHGQATSYLIDQADMADAIKATPGSWFYAILVQGNMVSPTEDNINTFFEQGGDTARARDLVNRMGETNIPNFNGDIQPDESFFVEGVEYGYIGPHGGGHLVVPMQSIGRSNFGETTDYMSSNVRQTANAYYNSLPAQLQRRVLPVSYGSGRGIDEEELEHQLNSGDALDIEDYITRVDERGERTAFILSIVDILFYDGKRHRNTAEPPSLPDFWTRTTAGKDFGITQVYGWSVISDAPQWRKWEINEIRDVLPALMLSQIGEMQK</sequence>
<dbReference type="EMBL" id="JARPXR010000004">
    <property type="protein sequence ID" value="MDT2583453.1"/>
    <property type="molecule type" value="Genomic_DNA"/>
</dbReference>
<dbReference type="RefSeq" id="WP_040086305.1">
    <property type="nucleotide sequence ID" value="NZ_CP146738.1"/>
</dbReference>
<protein>
    <submittedName>
        <fullName evidence="1">Uncharacterized protein</fullName>
    </submittedName>
</protein>
<evidence type="ECO:0000313" key="1">
    <source>
        <dbReference type="EMBL" id="MDT2583453.1"/>
    </source>
</evidence>
<evidence type="ECO:0000313" key="2">
    <source>
        <dbReference type="Proteomes" id="UP001262817"/>
    </source>
</evidence>
<dbReference type="Proteomes" id="UP001262817">
    <property type="component" value="Unassembled WGS sequence"/>
</dbReference>
<comment type="caution">
    <text evidence="1">The sequence shown here is derived from an EMBL/GenBank/DDBJ whole genome shotgun (WGS) entry which is preliminary data.</text>
</comment>
<organism evidence="1 2">
    <name type="scientific">Lactococcus petauri</name>
    <dbReference type="NCBI Taxonomy" id="1940789"/>
    <lineage>
        <taxon>Bacteria</taxon>
        <taxon>Bacillati</taxon>
        <taxon>Bacillota</taxon>
        <taxon>Bacilli</taxon>
        <taxon>Lactobacillales</taxon>
        <taxon>Streptococcaceae</taxon>
        <taxon>Lactococcus</taxon>
    </lineage>
</organism>